<accession>A0ACB9G7M5</accession>
<evidence type="ECO:0000313" key="2">
    <source>
        <dbReference type="Proteomes" id="UP001055811"/>
    </source>
</evidence>
<evidence type="ECO:0000313" key="1">
    <source>
        <dbReference type="EMBL" id="KAI3779211.1"/>
    </source>
</evidence>
<sequence>MAGKTYGTKGYSTYTDIPARRGSYDQGPKNPINQYAVETKNVERVRGPAIGYRDFVGSPSKIELLNEYVYSPTMSSSPNAGYDPNHGLNYDNSSPPKFHNDGSWTTKTTHFSNPDKYHPSSPVHGYHLDVAHPIQFGPGAREVRTGNTSGTNKSWQSAGPPKTHHPVTTSTSNINKALGFLESVTHSSRSEPRERGVLDELSTRAQPQEPQKRYARPAFVSKPNNNIYKTRY</sequence>
<reference evidence="1 2" key="2">
    <citation type="journal article" date="2022" name="Mol. Ecol. Resour.">
        <title>The genomes of chicory, endive, great burdock and yacon provide insights into Asteraceae paleo-polyploidization history and plant inulin production.</title>
        <authorList>
            <person name="Fan W."/>
            <person name="Wang S."/>
            <person name="Wang H."/>
            <person name="Wang A."/>
            <person name="Jiang F."/>
            <person name="Liu H."/>
            <person name="Zhao H."/>
            <person name="Xu D."/>
            <person name="Zhang Y."/>
        </authorList>
    </citation>
    <scope>NUCLEOTIDE SEQUENCE [LARGE SCALE GENOMIC DNA]</scope>
    <source>
        <strain evidence="2">cv. Punajuju</strain>
        <tissue evidence="1">Leaves</tissue>
    </source>
</reference>
<dbReference type="Proteomes" id="UP001055811">
    <property type="component" value="Linkage Group LG02"/>
</dbReference>
<keyword evidence="2" id="KW-1185">Reference proteome</keyword>
<name>A0ACB9G7M5_CICIN</name>
<comment type="caution">
    <text evidence="1">The sequence shown here is derived from an EMBL/GenBank/DDBJ whole genome shotgun (WGS) entry which is preliminary data.</text>
</comment>
<protein>
    <submittedName>
        <fullName evidence="1">Uncharacterized protein</fullName>
    </submittedName>
</protein>
<proteinExistence type="predicted"/>
<gene>
    <name evidence="1" type="ORF">L2E82_08818</name>
</gene>
<organism evidence="1 2">
    <name type="scientific">Cichorium intybus</name>
    <name type="common">Chicory</name>
    <dbReference type="NCBI Taxonomy" id="13427"/>
    <lineage>
        <taxon>Eukaryota</taxon>
        <taxon>Viridiplantae</taxon>
        <taxon>Streptophyta</taxon>
        <taxon>Embryophyta</taxon>
        <taxon>Tracheophyta</taxon>
        <taxon>Spermatophyta</taxon>
        <taxon>Magnoliopsida</taxon>
        <taxon>eudicotyledons</taxon>
        <taxon>Gunneridae</taxon>
        <taxon>Pentapetalae</taxon>
        <taxon>asterids</taxon>
        <taxon>campanulids</taxon>
        <taxon>Asterales</taxon>
        <taxon>Asteraceae</taxon>
        <taxon>Cichorioideae</taxon>
        <taxon>Cichorieae</taxon>
        <taxon>Cichoriinae</taxon>
        <taxon>Cichorium</taxon>
    </lineage>
</organism>
<reference evidence="2" key="1">
    <citation type="journal article" date="2022" name="Mol. Ecol. Resour.">
        <title>The genomes of chicory, endive, great burdock and yacon provide insights into Asteraceae palaeo-polyploidization history and plant inulin production.</title>
        <authorList>
            <person name="Fan W."/>
            <person name="Wang S."/>
            <person name="Wang H."/>
            <person name="Wang A."/>
            <person name="Jiang F."/>
            <person name="Liu H."/>
            <person name="Zhao H."/>
            <person name="Xu D."/>
            <person name="Zhang Y."/>
        </authorList>
    </citation>
    <scope>NUCLEOTIDE SEQUENCE [LARGE SCALE GENOMIC DNA]</scope>
    <source>
        <strain evidence="2">cv. Punajuju</strain>
    </source>
</reference>
<dbReference type="EMBL" id="CM042010">
    <property type="protein sequence ID" value="KAI3779211.1"/>
    <property type="molecule type" value="Genomic_DNA"/>
</dbReference>